<evidence type="ECO:0000259" key="2">
    <source>
        <dbReference type="Pfam" id="PF26390"/>
    </source>
</evidence>
<protein>
    <recommendedName>
        <fullName evidence="2">Magnetosome protein MamS/MamX domain-containing protein</fullName>
    </recommendedName>
</protein>
<keyword evidence="1" id="KW-0732">Signal</keyword>
<feature type="domain" description="Magnetosome protein MamS/MamX" evidence="2">
    <location>
        <begin position="58"/>
        <end position="141"/>
    </location>
</feature>
<dbReference type="EMBL" id="JAYGIE010000043">
    <property type="protein sequence ID" value="MEA5477898.1"/>
    <property type="molecule type" value="Genomic_DNA"/>
</dbReference>
<name>A0ABU5TJT3_9CYAN</name>
<feature type="signal peptide" evidence="1">
    <location>
        <begin position="1"/>
        <end position="23"/>
    </location>
</feature>
<evidence type="ECO:0000313" key="4">
    <source>
        <dbReference type="Proteomes" id="UP001301388"/>
    </source>
</evidence>
<dbReference type="Pfam" id="PF26390">
    <property type="entry name" value="MamS_MamX"/>
    <property type="match status" value="1"/>
</dbReference>
<feature type="chain" id="PRO_5046551615" description="Magnetosome protein MamS/MamX domain-containing protein" evidence="1">
    <location>
        <begin position="24"/>
        <end position="161"/>
    </location>
</feature>
<dbReference type="InterPro" id="IPR058837">
    <property type="entry name" value="MamS_MamX_dom"/>
</dbReference>
<accession>A0ABU5TJT3</accession>
<dbReference type="Proteomes" id="UP001301388">
    <property type="component" value="Unassembled WGS sequence"/>
</dbReference>
<proteinExistence type="predicted"/>
<dbReference type="RefSeq" id="WP_281009912.1">
    <property type="nucleotide sequence ID" value="NZ_JAYGIE010000043.1"/>
</dbReference>
<evidence type="ECO:0000256" key="1">
    <source>
        <dbReference type="SAM" id="SignalP"/>
    </source>
</evidence>
<comment type="caution">
    <text evidence="3">The sequence shown here is derived from an EMBL/GenBank/DDBJ whole genome shotgun (WGS) entry which is preliminary data.</text>
</comment>
<keyword evidence="4" id="KW-1185">Reference proteome</keyword>
<reference evidence="3 4" key="1">
    <citation type="submission" date="2023-12" db="EMBL/GenBank/DDBJ databases">
        <title>Baltic Sea Cyanobacteria.</title>
        <authorList>
            <person name="Delbaje E."/>
            <person name="Fewer D.P."/>
            <person name="Shishido T.K."/>
        </authorList>
    </citation>
    <scope>NUCLEOTIDE SEQUENCE [LARGE SCALE GENOMIC DNA]</scope>
    <source>
        <strain evidence="3 4">UHCC 0370</strain>
    </source>
</reference>
<evidence type="ECO:0000313" key="3">
    <source>
        <dbReference type="EMBL" id="MEA5477898.1"/>
    </source>
</evidence>
<gene>
    <name evidence="3" type="ORF">VB774_09730</name>
</gene>
<organism evidence="3 4">
    <name type="scientific">Pseudanabaena galeata UHCC 0370</name>
    <dbReference type="NCBI Taxonomy" id="3110310"/>
    <lineage>
        <taxon>Bacteria</taxon>
        <taxon>Bacillati</taxon>
        <taxon>Cyanobacteriota</taxon>
        <taxon>Cyanophyceae</taxon>
        <taxon>Pseudanabaenales</taxon>
        <taxon>Pseudanabaenaceae</taxon>
        <taxon>Pseudanabaena</taxon>
    </lineage>
</organism>
<sequence>MKKIIIFTILVAMFFLASTPALFAQSPMTGLGGNHWRMRQSESPTRKMQSIDRFSINETVVGEVVAIDAITSMHRMSTGVHLQLKTDIGVREVRLAPTWYLDNQGLQIKVGDRIEVKGFKLTTGSESVLIVAEVSKGDRVLVLRNEDGIPVWSGQRHTPNL</sequence>